<feature type="compositionally biased region" description="Polar residues" evidence="1">
    <location>
        <begin position="34"/>
        <end position="55"/>
    </location>
</feature>
<dbReference type="AlphaFoldDB" id="A0A2A5SZ59"/>
<feature type="compositionally biased region" description="Polar residues" evidence="1">
    <location>
        <begin position="1"/>
        <end position="12"/>
    </location>
</feature>
<feature type="transmembrane region" description="Helical" evidence="2">
    <location>
        <begin position="82"/>
        <end position="101"/>
    </location>
</feature>
<feature type="region of interest" description="Disordered" evidence="1">
    <location>
        <begin position="1"/>
        <end position="75"/>
    </location>
</feature>
<dbReference type="GO" id="GO:0004851">
    <property type="term" value="F:uroporphyrin-III C-methyltransferase activity"/>
    <property type="evidence" value="ECO:0007669"/>
    <property type="project" value="UniProtKB-EC"/>
</dbReference>
<evidence type="ECO:0000313" key="4">
    <source>
        <dbReference type="Proteomes" id="UP000219020"/>
    </source>
</evidence>
<dbReference type="GeneID" id="66952749"/>
<protein>
    <submittedName>
        <fullName evidence="3">Uroporphyrinogen-III methyltransferase</fullName>
        <ecNumber evidence="3">2.1.1.107</ecNumber>
    </submittedName>
</protein>
<dbReference type="EC" id="2.1.1.107" evidence="3"/>
<dbReference type="InterPro" id="IPR007470">
    <property type="entry name" value="HemX"/>
</dbReference>
<keyword evidence="3" id="KW-0489">Methyltransferase</keyword>
<keyword evidence="2" id="KW-0472">Membrane</keyword>
<dbReference type="PANTHER" id="PTHR38043:SF1">
    <property type="entry name" value="PROTEIN HEMX"/>
    <property type="match status" value="1"/>
</dbReference>
<dbReference type="Proteomes" id="UP000219020">
    <property type="component" value="Unassembled WGS sequence"/>
</dbReference>
<dbReference type="EMBL" id="NBYY01000039">
    <property type="protein sequence ID" value="PCS21170.1"/>
    <property type="molecule type" value="Genomic_DNA"/>
</dbReference>
<keyword evidence="4" id="KW-1185">Reference proteome</keyword>
<evidence type="ECO:0000256" key="1">
    <source>
        <dbReference type="SAM" id="MobiDB-lite"/>
    </source>
</evidence>
<dbReference type="RefSeq" id="WP_097357432.1">
    <property type="nucleotide sequence ID" value="NZ_CAWNJE010000020.1"/>
</dbReference>
<keyword evidence="3" id="KW-0808">Transferase</keyword>
<name>A0A2A5SZ59_9GAMM</name>
<evidence type="ECO:0000256" key="2">
    <source>
        <dbReference type="SAM" id="Phobius"/>
    </source>
</evidence>
<organism evidence="3 4">
    <name type="scientific">Candidatus Enterovibrio escicola</name>
    <dbReference type="NCBI Taxonomy" id="1927127"/>
    <lineage>
        <taxon>Bacteria</taxon>
        <taxon>Pseudomonadati</taxon>
        <taxon>Pseudomonadota</taxon>
        <taxon>Gammaproteobacteria</taxon>
        <taxon>Vibrionales</taxon>
        <taxon>Vibrionaceae</taxon>
        <taxon>Enterovibrio</taxon>
    </lineage>
</organism>
<accession>A0A2A5SZ59</accession>
<proteinExistence type="predicted"/>
<gene>
    <name evidence="3" type="ORF">BTN49_3317</name>
</gene>
<reference evidence="4" key="1">
    <citation type="submission" date="2017-04" db="EMBL/GenBank/DDBJ databases">
        <title>Genome evolution of the luminous symbionts of deep sea anglerfish.</title>
        <authorList>
            <person name="Hendry T.A."/>
        </authorList>
    </citation>
    <scope>NUCLEOTIDE SEQUENCE [LARGE SCALE GENOMIC DNA]</scope>
</reference>
<dbReference type="GO" id="GO:0032259">
    <property type="term" value="P:methylation"/>
    <property type="evidence" value="ECO:0007669"/>
    <property type="project" value="UniProtKB-KW"/>
</dbReference>
<evidence type="ECO:0000313" key="3">
    <source>
        <dbReference type="EMBL" id="PCS21170.1"/>
    </source>
</evidence>
<keyword evidence="2" id="KW-0812">Transmembrane</keyword>
<dbReference type="PANTHER" id="PTHR38043">
    <property type="entry name" value="PROTEIN HEMX"/>
    <property type="match status" value="1"/>
</dbReference>
<keyword evidence="2" id="KW-1133">Transmembrane helix</keyword>
<comment type="caution">
    <text evidence="3">The sequence shown here is derived from an EMBL/GenBank/DDBJ whole genome shotgun (WGS) entry which is preliminary data.</text>
</comment>
<sequence>MTDNNKTSSRNKGISRLANPSAEETETSFDKDANSQSSNGKSVTTSSPNNNKNQYSTTAKSTSSSPTAEQSTQEEKYQGNKLSMVAIALTIALGGSFYYHYHLKTTQYNTDISVLTLKIDALKRTLSESTKQNHVEVKNISQKTLTLIKQQDKTIQNLQSAMTNMKTRHPNDWILAEAEYLVNQAGRHLWLVHDVLTATTLMETADLRIAELNDPSMTLIRQTISQDIMKLKAIEHIDRDGIVLCLNNLQQEVDKLPLANAFIPEIDATIPMKVSSNIDDWKQNIKISLSAFLGQFITYRKRESDVVPLLTLSQTFYLQENLKAKLDRAITAVYRENGHIYTESIRIAKAWVERFYNKDAKSTKAFITTLTHLSDQTIEVNYPEILYSQNMISNILADRLRHKPTLLPNETFSNEAISSTEITQ</sequence>
<dbReference type="Pfam" id="PF04375">
    <property type="entry name" value="HemX"/>
    <property type="match status" value="1"/>
</dbReference>
<feature type="compositionally biased region" description="Low complexity" evidence="1">
    <location>
        <begin position="56"/>
        <end position="68"/>
    </location>
</feature>